<keyword evidence="3" id="KW-1185">Reference proteome</keyword>
<organism evidence="2 3">
    <name type="scientific">Marivivens donghaensis</name>
    <dbReference type="NCBI Taxonomy" id="1699413"/>
    <lineage>
        <taxon>Bacteria</taxon>
        <taxon>Pseudomonadati</taxon>
        <taxon>Pseudomonadota</taxon>
        <taxon>Alphaproteobacteria</taxon>
        <taxon>Rhodobacterales</taxon>
        <taxon>Paracoccaceae</taxon>
        <taxon>Marivivens group</taxon>
        <taxon>Marivivens</taxon>
    </lineage>
</organism>
<evidence type="ECO:0000313" key="3">
    <source>
        <dbReference type="Proteomes" id="UP000709466"/>
    </source>
</evidence>
<protein>
    <submittedName>
        <fullName evidence="2">PAS domain-containing protein</fullName>
    </submittedName>
</protein>
<proteinExistence type="predicted"/>
<accession>A0ABX0VZG9</accession>
<dbReference type="InterPro" id="IPR035965">
    <property type="entry name" value="PAS-like_dom_sf"/>
</dbReference>
<dbReference type="EMBL" id="JAATOP010000007">
    <property type="protein sequence ID" value="NIY73155.1"/>
    <property type="molecule type" value="Genomic_DNA"/>
</dbReference>
<evidence type="ECO:0000256" key="1">
    <source>
        <dbReference type="SAM" id="Coils"/>
    </source>
</evidence>
<dbReference type="SUPFAM" id="SSF55785">
    <property type="entry name" value="PYP-like sensor domain (PAS domain)"/>
    <property type="match status" value="1"/>
</dbReference>
<dbReference type="RefSeq" id="WP_167638531.1">
    <property type="nucleotide sequence ID" value="NZ_JAATOP010000007.1"/>
</dbReference>
<dbReference type="Gene3D" id="3.30.450.20">
    <property type="entry name" value="PAS domain"/>
    <property type="match status" value="1"/>
</dbReference>
<sequence length="435" mass="49201">MLNTPQHDMAPVIDAALAKDTIRPTSGAAPFEFDEIFFSRTDKRGVIQAFNDIFVRIADHPSEKLKGAPHKIIRNPDMPKGVFWLLWEGIQSGKAIGSYVKNRAADGLYYWVYALVIPLEDGYLSVRIKPSSEHFELIQKVYADLLVREKDQGLTPAQSAAALVETLQGMGYPNYFGFQVDAFVAEYNARHRQLGRKPDQSIADLMQLVSSARETKKDLDHLAIMFRGANLLTLNMQVIATKLRSGRRTISEIARNYGMMLGELQTHLDQFEILVRGEGMFAAAMEELVLYEHCSTKLMAEVCETFDKTQTMIAEVDNDFEAETLRRVTTHFTQRTANTVARISDHVRDLRRNLDFLRRLIVGLSTVRIACRVESGVLNTKNGGLDTIVTRLDQLQEEIAGILDRMEQASALTLEAMDDFQQIAKRKEREEIAWA</sequence>
<dbReference type="Proteomes" id="UP000709466">
    <property type="component" value="Unassembled WGS sequence"/>
</dbReference>
<keyword evidence="1" id="KW-0175">Coiled coil</keyword>
<reference evidence="2 3" key="1">
    <citation type="submission" date="2020-03" db="EMBL/GenBank/DDBJ databases">
        <title>Bacterial isolates of synthetic phycosphere.</title>
        <authorList>
            <person name="Fu H."/>
            <person name="Moran M.A."/>
        </authorList>
    </citation>
    <scope>NUCLEOTIDE SEQUENCE [LARGE SCALE GENOMIC DNA]</scope>
    <source>
        <strain evidence="2 3">HF1</strain>
    </source>
</reference>
<evidence type="ECO:0000313" key="2">
    <source>
        <dbReference type="EMBL" id="NIY73155.1"/>
    </source>
</evidence>
<name>A0ABX0VZG9_9RHOB</name>
<gene>
    <name evidence="2" type="ORF">HCZ30_12025</name>
</gene>
<feature type="coiled-coil region" evidence="1">
    <location>
        <begin position="385"/>
        <end position="412"/>
    </location>
</feature>
<comment type="caution">
    <text evidence="2">The sequence shown here is derived from an EMBL/GenBank/DDBJ whole genome shotgun (WGS) entry which is preliminary data.</text>
</comment>